<evidence type="ECO:0000256" key="6">
    <source>
        <dbReference type="RuleBase" id="RU000481"/>
    </source>
</evidence>
<dbReference type="CDD" id="cd00609">
    <property type="entry name" value="AAT_like"/>
    <property type="match status" value="1"/>
</dbReference>
<keyword evidence="4 6" id="KW-0808">Transferase</keyword>
<dbReference type="Pfam" id="PF00155">
    <property type="entry name" value="Aminotran_1_2"/>
    <property type="match status" value="1"/>
</dbReference>
<dbReference type="InterPro" id="IPR015422">
    <property type="entry name" value="PyrdxlP-dep_Trfase_small"/>
</dbReference>
<dbReference type="SUPFAM" id="SSF53383">
    <property type="entry name" value="PLP-dependent transferases"/>
    <property type="match status" value="1"/>
</dbReference>
<accession>A0ABS5PPN5</accession>
<dbReference type="RefSeq" id="WP_213237002.1">
    <property type="nucleotide sequence ID" value="NZ_JAHBCL010000017.1"/>
</dbReference>
<dbReference type="InterPro" id="IPR004838">
    <property type="entry name" value="NHTrfase_class1_PyrdxlP-BS"/>
</dbReference>
<dbReference type="GO" id="GO:0008483">
    <property type="term" value="F:transaminase activity"/>
    <property type="evidence" value="ECO:0007669"/>
    <property type="project" value="UniProtKB-KW"/>
</dbReference>
<comment type="caution">
    <text evidence="8">The sequence shown here is derived from an EMBL/GenBank/DDBJ whole genome shotgun (WGS) entry which is preliminary data.</text>
</comment>
<dbReference type="InterPro" id="IPR015424">
    <property type="entry name" value="PyrdxlP-dep_Trfase"/>
</dbReference>
<dbReference type="Proteomes" id="UP000746471">
    <property type="component" value="Unassembled WGS sequence"/>
</dbReference>
<dbReference type="InterPro" id="IPR015421">
    <property type="entry name" value="PyrdxlP-dep_Trfase_major"/>
</dbReference>
<dbReference type="PANTHER" id="PTHR46383">
    <property type="entry name" value="ASPARTATE AMINOTRANSFERASE"/>
    <property type="match status" value="1"/>
</dbReference>
<reference evidence="8 9" key="1">
    <citation type="submission" date="2021-05" db="EMBL/GenBank/DDBJ databases">
        <title>Fusibacter ferrireducens sp. nov., an anaerobic, sulfur- and Fe-reducing bacterium isolated from the mangrove sediment.</title>
        <authorList>
            <person name="Qiu D."/>
        </authorList>
    </citation>
    <scope>NUCLEOTIDE SEQUENCE [LARGE SCALE GENOMIC DNA]</scope>
    <source>
        <strain evidence="8 9">DSM 12116</strain>
    </source>
</reference>
<feature type="domain" description="Aminotransferase class I/classII large" evidence="7">
    <location>
        <begin position="30"/>
        <end position="385"/>
    </location>
</feature>
<comment type="cofactor">
    <cofactor evidence="1 6">
        <name>pyridoxal 5'-phosphate</name>
        <dbReference type="ChEBI" id="CHEBI:597326"/>
    </cofactor>
</comment>
<dbReference type="Gene3D" id="3.40.640.10">
    <property type="entry name" value="Type I PLP-dependent aspartate aminotransferase-like (Major domain)"/>
    <property type="match status" value="1"/>
</dbReference>
<proteinExistence type="inferred from homology"/>
<keyword evidence="9" id="KW-1185">Reference proteome</keyword>
<evidence type="ECO:0000256" key="3">
    <source>
        <dbReference type="ARBA" id="ARBA00022576"/>
    </source>
</evidence>
<protein>
    <recommendedName>
        <fullName evidence="6">Aminotransferase</fullName>
        <ecNumber evidence="6">2.6.1.-</ecNumber>
    </recommendedName>
</protein>
<sequence>MLSKKVSQITPSYTIGISTKVKALKQEGKTIVDLSIGEPDFFIPEKATERGVEAFHTNQTKYDLVPGLITLREAIVEKLKSENGVLYTPSDIVVSSGAKHAITNSLLAILDQGDEVILPVPYWTSYPEMIKICGGVPVLLQTNKTDQFKMTLESLKAHHTTKTKMLFINNPSNPTGAVYTKEELIPIVNYCIDNGIYILSDEIYERICYTDSFTSIPSISEAAKANTILINGLSKSAAMTGLRIGYTASSPEIAKAIATIQGHLVSHPSLASQWAGVGALTESKTEIDQMVAVYKSRREALIKQLNTMKGIEYITPDGAFYLYLNIGSIKEHVAFEGAFSLKVCDDLLNDYNLAVVPGIAFGTDDYIRLSYATELSLVQEGLKRIETYLQSKLNA</sequence>
<evidence type="ECO:0000256" key="4">
    <source>
        <dbReference type="ARBA" id="ARBA00022679"/>
    </source>
</evidence>
<evidence type="ECO:0000259" key="7">
    <source>
        <dbReference type="Pfam" id="PF00155"/>
    </source>
</evidence>
<dbReference type="PROSITE" id="PS00105">
    <property type="entry name" value="AA_TRANSFER_CLASS_1"/>
    <property type="match status" value="1"/>
</dbReference>
<evidence type="ECO:0000313" key="8">
    <source>
        <dbReference type="EMBL" id="MBS7527139.1"/>
    </source>
</evidence>
<evidence type="ECO:0000256" key="1">
    <source>
        <dbReference type="ARBA" id="ARBA00001933"/>
    </source>
</evidence>
<dbReference type="EC" id="2.6.1.-" evidence="6"/>
<keyword evidence="3 6" id="KW-0032">Aminotransferase</keyword>
<dbReference type="PRINTS" id="PR00753">
    <property type="entry name" value="ACCSYNTHASE"/>
</dbReference>
<dbReference type="InterPro" id="IPR050596">
    <property type="entry name" value="AspAT/PAT-like"/>
</dbReference>
<evidence type="ECO:0000313" key="9">
    <source>
        <dbReference type="Proteomes" id="UP000746471"/>
    </source>
</evidence>
<keyword evidence="5" id="KW-0663">Pyridoxal phosphate</keyword>
<gene>
    <name evidence="8" type="ORF">KHM83_10655</name>
</gene>
<dbReference type="Gene3D" id="3.90.1150.10">
    <property type="entry name" value="Aspartate Aminotransferase, domain 1"/>
    <property type="match status" value="1"/>
</dbReference>
<evidence type="ECO:0000256" key="2">
    <source>
        <dbReference type="ARBA" id="ARBA00007441"/>
    </source>
</evidence>
<dbReference type="PANTHER" id="PTHR46383:SF1">
    <property type="entry name" value="ASPARTATE AMINOTRANSFERASE"/>
    <property type="match status" value="1"/>
</dbReference>
<name>A0ABS5PPN5_9FIRM</name>
<organism evidence="8 9">
    <name type="scientific">Fusibacter paucivorans</name>
    <dbReference type="NCBI Taxonomy" id="76009"/>
    <lineage>
        <taxon>Bacteria</taxon>
        <taxon>Bacillati</taxon>
        <taxon>Bacillota</taxon>
        <taxon>Clostridia</taxon>
        <taxon>Eubacteriales</taxon>
        <taxon>Eubacteriales Family XII. Incertae Sedis</taxon>
        <taxon>Fusibacter</taxon>
    </lineage>
</organism>
<dbReference type="InterPro" id="IPR004839">
    <property type="entry name" value="Aminotransferase_I/II_large"/>
</dbReference>
<evidence type="ECO:0000256" key="5">
    <source>
        <dbReference type="ARBA" id="ARBA00022898"/>
    </source>
</evidence>
<dbReference type="EMBL" id="JAHBCL010000017">
    <property type="protein sequence ID" value="MBS7527139.1"/>
    <property type="molecule type" value="Genomic_DNA"/>
</dbReference>
<comment type="similarity">
    <text evidence="2 6">Belongs to the class-I pyridoxal-phosphate-dependent aminotransferase family.</text>
</comment>